<accession>A0A2A3EGK6</accession>
<dbReference type="InterPro" id="IPR038718">
    <property type="entry name" value="SNF2-like_sf"/>
</dbReference>
<evidence type="ECO:0000256" key="8">
    <source>
        <dbReference type="ARBA" id="ARBA00023242"/>
    </source>
</evidence>
<dbReference type="InterPro" id="IPR001650">
    <property type="entry name" value="Helicase_C-like"/>
</dbReference>
<comment type="similarity">
    <text evidence="2">Belongs to the SNF2/RAD54 helicase family.</text>
</comment>
<feature type="coiled-coil region" evidence="9">
    <location>
        <begin position="144"/>
        <end position="171"/>
    </location>
</feature>
<keyword evidence="8" id="KW-0539">Nucleus</keyword>
<sequence>MENNNCDIKNDISNGTTLVTDNSKIIVNNVKFNNEPLETSTISERKRKLQEKAKNRQLAEEKYNLEIQEQQYKRLMHLLSRSKFYASYIVNKIDNSLEKDINKANKAIKRDIKKINSIDENKLPQEKEKKKNRNLEKYISKNVQEKININKNNLNLSVEEIENELINDSEDADNIVEIPKYFNGDLRDYQKEGLRWLKILYENGLNGILADEMGLGKTIQVIALLCHLIEKKQDGPYLLVAPLSTIPNWVLEFERFAPKLPIVVFHGTQEEKIILKKKIKQKYKITESYSILPIVLTTFEVPLYENSFIKSLSWRYIIVDEGHRIKNHECQLIKLLKSCKSMNRLLLTGTPLQNNLAELWSLLNFLLPEIFDDLAVFESWFNAKKHQGDEGAKKFLKLEEEKRVLSSLREILQPFMLRREKTDVCLEVPPKKQLVVYAPLTELQHSLYKAVLNHDIDQLSKIEEEPIIYTEDGNRPKRKCVLRNMNNIMNFNFENKILSNNSLQQSDEDNDEENTKSWKEIRSGNKNDLSMWKKYTDVTERNRDFLINVQTRNLFLYKKIVNHPYLIHCPLGPDGLPKIDEELVTSSGKLLVLDAMLARLKKQGHKVLLFSTMTMILDVIEDYLSLRDFKYVRLDGSTKLSVRKENIQNFNTNPEIFLFLISTRAGGVGLNLIGADTVIIYDSDWNPQVDIQAMARCHRIGQTRPVMIYKLCTKGTIDEVIINRAEAKRLLEKVVISKCVQGININNKTDLLKLQKLLQSKECQIVASKNEVFTEKELNNLLDRTELYKKQTES</sequence>
<dbReference type="GO" id="GO:0031508">
    <property type="term" value="P:pericentric heterochromatin formation"/>
    <property type="evidence" value="ECO:0007669"/>
    <property type="project" value="TreeGrafter"/>
</dbReference>
<dbReference type="STRING" id="94128.A0A2A3EGK6"/>
<evidence type="ECO:0000256" key="4">
    <source>
        <dbReference type="ARBA" id="ARBA00022801"/>
    </source>
</evidence>
<dbReference type="PROSITE" id="PS51194">
    <property type="entry name" value="HELICASE_CTER"/>
    <property type="match status" value="1"/>
</dbReference>
<protein>
    <submittedName>
        <fullName evidence="12">Lymphoid-specific helicase</fullName>
    </submittedName>
</protein>
<dbReference type="GO" id="GO:0016787">
    <property type="term" value="F:hydrolase activity"/>
    <property type="evidence" value="ECO:0007669"/>
    <property type="project" value="UniProtKB-KW"/>
</dbReference>
<dbReference type="InterPro" id="IPR014001">
    <property type="entry name" value="Helicase_ATP-bd"/>
</dbReference>
<dbReference type="InterPro" id="IPR049730">
    <property type="entry name" value="SNF2/RAD54-like_C"/>
</dbReference>
<dbReference type="PANTHER" id="PTHR47161">
    <property type="entry name" value="LYMPHOID-SPECIFIC HELICASE"/>
    <property type="match status" value="1"/>
</dbReference>
<evidence type="ECO:0000256" key="3">
    <source>
        <dbReference type="ARBA" id="ARBA00022741"/>
    </source>
</evidence>
<dbReference type="SUPFAM" id="SSF52540">
    <property type="entry name" value="P-loop containing nucleoside triphosphate hydrolases"/>
    <property type="match status" value="2"/>
</dbReference>
<gene>
    <name evidence="12" type="ORF">APICC_02686</name>
</gene>
<evidence type="ECO:0000313" key="12">
    <source>
        <dbReference type="EMBL" id="PBC30857.1"/>
    </source>
</evidence>
<evidence type="ECO:0000256" key="6">
    <source>
        <dbReference type="ARBA" id="ARBA00022840"/>
    </source>
</evidence>
<dbReference type="Pfam" id="PF00271">
    <property type="entry name" value="Helicase_C"/>
    <property type="match status" value="1"/>
</dbReference>
<evidence type="ECO:0000256" key="7">
    <source>
        <dbReference type="ARBA" id="ARBA00023054"/>
    </source>
</evidence>
<dbReference type="GO" id="GO:0005634">
    <property type="term" value="C:nucleus"/>
    <property type="evidence" value="ECO:0007669"/>
    <property type="project" value="UniProtKB-SubCell"/>
</dbReference>
<keyword evidence="3" id="KW-0547">Nucleotide-binding</keyword>
<evidence type="ECO:0000256" key="9">
    <source>
        <dbReference type="SAM" id="Coils"/>
    </source>
</evidence>
<evidence type="ECO:0000256" key="2">
    <source>
        <dbReference type="ARBA" id="ARBA00007025"/>
    </source>
</evidence>
<dbReference type="Gene3D" id="3.40.50.300">
    <property type="entry name" value="P-loop containing nucleotide triphosphate hydrolases"/>
    <property type="match status" value="1"/>
</dbReference>
<dbReference type="GO" id="GO:0005721">
    <property type="term" value="C:pericentric heterochromatin"/>
    <property type="evidence" value="ECO:0007669"/>
    <property type="project" value="TreeGrafter"/>
</dbReference>
<dbReference type="FunFam" id="3.40.50.10810:FF:000015">
    <property type="entry name" value="lymphoid-specific helicase isoform X1"/>
    <property type="match status" value="1"/>
</dbReference>
<keyword evidence="7 9" id="KW-0175">Coiled coil</keyword>
<dbReference type="SMART" id="SM00487">
    <property type="entry name" value="DEXDc"/>
    <property type="match status" value="1"/>
</dbReference>
<reference evidence="12 13" key="1">
    <citation type="submission" date="2014-07" db="EMBL/GenBank/DDBJ databases">
        <title>Genomic and transcriptomic analysis on Apis cerana provide comprehensive insights into honey bee biology.</title>
        <authorList>
            <person name="Diao Q."/>
            <person name="Sun L."/>
            <person name="Zheng H."/>
            <person name="Zheng H."/>
            <person name="Xu S."/>
            <person name="Wang S."/>
            <person name="Zeng Z."/>
            <person name="Hu F."/>
            <person name="Su S."/>
            <person name="Wu J."/>
        </authorList>
    </citation>
    <scope>NUCLEOTIDE SEQUENCE [LARGE SCALE GENOMIC DNA]</scope>
    <source>
        <tissue evidence="12">Pupae without intestine</tissue>
    </source>
</reference>
<keyword evidence="5 12" id="KW-0347">Helicase</keyword>
<dbReference type="GO" id="GO:0006346">
    <property type="term" value="P:DNA methylation-dependent constitutive heterochromatin formation"/>
    <property type="evidence" value="ECO:0007669"/>
    <property type="project" value="TreeGrafter"/>
</dbReference>
<dbReference type="PROSITE" id="PS51192">
    <property type="entry name" value="HELICASE_ATP_BIND_1"/>
    <property type="match status" value="1"/>
</dbReference>
<dbReference type="PANTHER" id="PTHR47161:SF1">
    <property type="entry name" value="LYMPHOID-SPECIFIC HELICASE"/>
    <property type="match status" value="1"/>
</dbReference>
<name>A0A2A3EGK6_APICC</name>
<dbReference type="Pfam" id="PF00176">
    <property type="entry name" value="SNF2-rel_dom"/>
    <property type="match status" value="1"/>
</dbReference>
<comment type="subcellular location">
    <subcellularLocation>
        <location evidence="1">Nucleus</location>
    </subcellularLocation>
</comment>
<dbReference type="Proteomes" id="UP000242457">
    <property type="component" value="Unassembled WGS sequence"/>
</dbReference>
<dbReference type="EMBL" id="KZ288254">
    <property type="protein sequence ID" value="PBC30857.1"/>
    <property type="molecule type" value="Genomic_DNA"/>
</dbReference>
<feature type="domain" description="Helicase C-terminal" evidence="11">
    <location>
        <begin position="592"/>
        <end position="758"/>
    </location>
</feature>
<dbReference type="GO" id="GO:0004386">
    <property type="term" value="F:helicase activity"/>
    <property type="evidence" value="ECO:0007669"/>
    <property type="project" value="UniProtKB-KW"/>
</dbReference>
<dbReference type="GO" id="GO:0003682">
    <property type="term" value="F:chromatin binding"/>
    <property type="evidence" value="ECO:0007669"/>
    <property type="project" value="TreeGrafter"/>
</dbReference>
<dbReference type="InterPro" id="IPR000330">
    <property type="entry name" value="SNF2_N"/>
</dbReference>
<evidence type="ECO:0000256" key="5">
    <source>
        <dbReference type="ARBA" id="ARBA00022806"/>
    </source>
</evidence>
<evidence type="ECO:0000256" key="1">
    <source>
        <dbReference type="ARBA" id="ARBA00004123"/>
    </source>
</evidence>
<evidence type="ECO:0000259" key="10">
    <source>
        <dbReference type="PROSITE" id="PS51192"/>
    </source>
</evidence>
<dbReference type="AlphaFoldDB" id="A0A2A3EGK6"/>
<keyword evidence="4" id="KW-0378">Hydrolase</keyword>
<keyword evidence="6" id="KW-0067">ATP-binding</keyword>
<evidence type="ECO:0000313" key="13">
    <source>
        <dbReference type="Proteomes" id="UP000242457"/>
    </source>
</evidence>
<proteinExistence type="inferred from homology"/>
<keyword evidence="13" id="KW-1185">Reference proteome</keyword>
<organism evidence="12 13">
    <name type="scientific">Apis cerana cerana</name>
    <name type="common">Oriental honeybee</name>
    <dbReference type="NCBI Taxonomy" id="94128"/>
    <lineage>
        <taxon>Eukaryota</taxon>
        <taxon>Metazoa</taxon>
        <taxon>Ecdysozoa</taxon>
        <taxon>Arthropoda</taxon>
        <taxon>Hexapoda</taxon>
        <taxon>Insecta</taxon>
        <taxon>Pterygota</taxon>
        <taxon>Neoptera</taxon>
        <taxon>Endopterygota</taxon>
        <taxon>Hymenoptera</taxon>
        <taxon>Apocrita</taxon>
        <taxon>Aculeata</taxon>
        <taxon>Apoidea</taxon>
        <taxon>Anthophila</taxon>
        <taxon>Apidae</taxon>
        <taxon>Apis</taxon>
    </lineage>
</organism>
<dbReference type="InterPro" id="IPR027417">
    <property type="entry name" value="P-loop_NTPase"/>
</dbReference>
<dbReference type="GO" id="GO:0005524">
    <property type="term" value="F:ATP binding"/>
    <property type="evidence" value="ECO:0007669"/>
    <property type="project" value="UniProtKB-KW"/>
</dbReference>
<dbReference type="OrthoDB" id="448448at2759"/>
<dbReference type="SMART" id="SM00490">
    <property type="entry name" value="HELICc"/>
    <property type="match status" value="1"/>
</dbReference>
<feature type="domain" description="Helicase ATP-binding" evidence="10">
    <location>
        <begin position="198"/>
        <end position="369"/>
    </location>
</feature>
<dbReference type="GO" id="GO:0044027">
    <property type="term" value="P:negative regulation of gene expression via chromosomal CpG island methylation"/>
    <property type="evidence" value="ECO:0007669"/>
    <property type="project" value="TreeGrafter"/>
</dbReference>
<evidence type="ECO:0000259" key="11">
    <source>
        <dbReference type="PROSITE" id="PS51194"/>
    </source>
</evidence>
<dbReference type="CDD" id="cd18793">
    <property type="entry name" value="SF2_C_SNF"/>
    <property type="match status" value="1"/>
</dbReference>
<dbReference type="Gene3D" id="3.40.50.10810">
    <property type="entry name" value="Tandem AAA-ATPase domain"/>
    <property type="match status" value="1"/>
</dbReference>